<name>A0AAV3PBW0_LITER</name>
<comment type="caution">
    <text evidence="2">The sequence shown here is derived from an EMBL/GenBank/DDBJ whole genome shotgun (WGS) entry which is preliminary data.</text>
</comment>
<dbReference type="AlphaFoldDB" id="A0AAV3PBW0"/>
<proteinExistence type="predicted"/>
<evidence type="ECO:0000313" key="2">
    <source>
        <dbReference type="EMBL" id="GAA0149140.1"/>
    </source>
</evidence>
<reference evidence="2 3" key="1">
    <citation type="submission" date="2024-01" db="EMBL/GenBank/DDBJ databases">
        <title>The complete chloroplast genome sequence of Lithospermum erythrorhizon: insights into the phylogenetic relationship among Boraginaceae species and the maternal lineages of purple gromwells.</title>
        <authorList>
            <person name="Okada T."/>
            <person name="Watanabe K."/>
        </authorList>
    </citation>
    <scope>NUCLEOTIDE SEQUENCE [LARGE SCALE GENOMIC DNA]</scope>
</reference>
<dbReference type="Proteomes" id="UP001454036">
    <property type="component" value="Unassembled WGS sequence"/>
</dbReference>
<dbReference type="InterPro" id="IPR052343">
    <property type="entry name" value="Retrotransposon-Effector_Assoc"/>
</dbReference>
<gene>
    <name evidence="2" type="ORF">LIER_36872</name>
</gene>
<evidence type="ECO:0000313" key="3">
    <source>
        <dbReference type="Proteomes" id="UP001454036"/>
    </source>
</evidence>
<dbReference type="Pfam" id="PF00078">
    <property type="entry name" value="RVT_1"/>
    <property type="match status" value="1"/>
</dbReference>
<dbReference type="InterPro" id="IPR000477">
    <property type="entry name" value="RT_dom"/>
</dbReference>
<dbReference type="EMBL" id="BAABME010017191">
    <property type="protein sequence ID" value="GAA0149140.1"/>
    <property type="molecule type" value="Genomic_DNA"/>
</dbReference>
<dbReference type="InterPro" id="IPR043502">
    <property type="entry name" value="DNA/RNA_pol_sf"/>
</dbReference>
<evidence type="ECO:0000259" key="1">
    <source>
        <dbReference type="Pfam" id="PF00078"/>
    </source>
</evidence>
<accession>A0AAV3PBW0</accession>
<protein>
    <recommendedName>
        <fullName evidence="1">Reverse transcriptase domain-containing protein</fullName>
    </recommendedName>
</protein>
<dbReference type="SUPFAM" id="SSF56672">
    <property type="entry name" value="DNA/RNA polymerases"/>
    <property type="match status" value="1"/>
</dbReference>
<keyword evidence="3" id="KW-1185">Reference proteome</keyword>
<sequence>MLAMEHQFEESGRTLDREAYHKAKALYLQAVSIEEEFLLQQSGIKWSLEGDKSRSFFHSYVKRKRRRNTVHEIYHEGEWLKDQQKVVDFSVVYFRGLFCNNTTLVDPSSLLDIIPPLVSEDDNIVLMKQPDEEEVKQIVFSMDAKSVAGSDGFNGRLYQSCWSIICDDLVEAVRYFFHGSGIPRGVTSTILALIPKCEGPKSWKEYRPISLCNFFNKIILKILSSRLSKILLTLISPSHGGFVKGRQIQDNSMLAHELAHHIDRKIKKGNVIMKLDMTKAFDKVSW</sequence>
<dbReference type="PANTHER" id="PTHR46890">
    <property type="entry name" value="NON-LTR RETROLELEMENT REVERSE TRANSCRIPTASE-LIKE PROTEIN-RELATED"/>
    <property type="match status" value="1"/>
</dbReference>
<dbReference type="PANTHER" id="PTHR46890:SF28">
    <property type="entry name" value="REVERSE TRANSCRIPTASE DOMAIN-CONTAINING PROTEIN"/>
    <property type="match status" value="1"/>
</dbReference>
<organism evidence="2 3">
    <name type="scientific">Lithospermum erythrorhizon</name>
    <name type="common">Purple gromwell</name>
    <name type="synonym">Lithospermum officinale var. erythrorhizon</name>
    <dbReference type="NCBI Taxonomy" id="34254"/>
    <lineage>
        <taxon>Eukaryota</taxon>
        <taxon>Viridiplantae</taxon>
        <taxon>Streptophyta</taxon>
        <taxon>Embryophyta</taxon>
        <taxon>Tracheophyta</taxon>
        <taxon>Spermatophyta</taxon>
        <taxon>Magnoliopsida</taxon>
        <taxon>eudicotyledons</taxon>
        <taxon>Gunneridae</taxon>
        <taxon>Pentapetalae</taxon>
        <taxon>asterids</taxon>
        <taxon>lamiids</taxon>
        <taxon>Boraginales</taxon>
        <taxon>Boraginaceae</taxon>
        <taxon>Boraginoideae</taxon>
        <taxon>Lithospermeae</taxon>
        <taxon>Lithospermum</taxon>
    </lineage>
</organism>
<feature type="domain" description="Reverse transcriptase" evidence="1">
    <location>
        <begin position="200"/>
        <end position="286"/>
    </location>
</feature>